<accession>A0ABP7JN53</accession>
<dbReference type="EMBL" id="BAABDE010000052">
    <property type="protein sequence ID" value="GAA3849299.1"/>
    <property type="molecule type" value="Genomic_DNA"/>
</dbReference>
<comment type="caution">
    <text evidence="2">The sequence shown here is derived from an EMBL/GenBank/DDBJ whole genome shotgun (WGS) entry which is preliminary data.</text>
</comment>
<evidence type="ECO:0000313" key="2">
    <source>
        <dbReference type="EMBL" id="GAA3849299.1"/>
    </source>
</evidence>
<keyword evidence="3" id="KW-1185">Reference proteome</keyword>
<organism evidence="2 3">
    <name type="scientific">Streptomyces coacervatus</name>
    <dbReference type="NCBI Taxonomy" id="647381"/>
    <lineage>
        <taxon>Bacteria</taxon>
        <taxon>Bacillati</taxon>
        <taxon>Actinomycetota</taxon>
        <taxon>Actinomycetes</taxon>
        <taxon>Kitasatosporales</taxon>
        <taxon>Streptomycetaceae</taxon>
        <taxon>Streptomyces</taxon>
    </lineage>
</organism>
<reference evidence="3" key="1">
    <citation type="journal article" date="2019" name="Int. J. Syst. Evol. Microbiol.">
        <title>The Global Catalogue of Microorganisms (GCM) 10K type strain sequencing project: providing services to taxonomists for standard genome sequencing and annotation.</title>
        <authorList>
            <consortium name="The Broad Institute Genomics Platform"/>
            <consortium name="The Broad Institute Genome Sequencing Center for Infectious Disease"/>
            <person name="Wu L."/>
            <person name="Ma J."/>
        </authorList>
    </citation>
    <scope>NUCLEOTIDE SEQUENCE [LARGE SCALE GENOMIC DNA]</scope>
    <source>
        <strain evidence="3">JCM 17138</strain>
    </source>
</reference>
<proteinExistence type="predicted"/>
<gene>
    <name evidence="2" type="ORF">GCM10022403_096180</name>
</gene>
<feature type="compositionally biased region" description="Basic and acidic residues" evidence="1">
    <location>
        <begin position="1"/>
        <end position="19"/>
    </location>
</feature>
<dbReference type="Proteomes" id="UP001501009">
    <property type="component" value="Unassembled WGS sequence"/>
</dbReference>
<protein>
    <submittedName>
        <fullName evidence="2">Uncharacterized protein</fullName>
    </submittedName>
</protein>
<feature type="compositionally biased region" description="Basic and acidic residues" evidence="1">
    <location>
        <begin position="53"/>
        <end position="63"/>
    </location>
</feature>
<evidence type="ECO:0000313" key="3">
    <source>
        <dbReference type="Proteomes" id="UP001501009"/>
    </source>
</evidence>
<feature type="region of interest" description="Disordered" evidence="1">
    <location>
        <begin position="1"/>
        <end position="86"/>
    </location>
</feature>
<evidence type="ECO:0000256" key="1">
    <source>
        <dbReference type="SAM" id="MobiDB-lite"/>
    </source>
</evidence>
<sequence>MTAEARRHDKRDRCLDRLLPRQYGHPGPVQQFGDARPERRRPRAGDQQLHPEVVVEERQDVEQAGRGGHVVDDEEHLVAAPTGGPPCRVVADRHPYPPGPRHVLAHLSPPVRLIGQR</sequence>
<name>A0ABP7JN53_9ACTN</name>